<dbReference type="GO" id="GO:0051287">
    <property type="term" value="F:NAD binding"/>
    <property type="evidence" value="ECO:0007669"/>
    <property type="project" value="UniProtKB-UniRule"/>
</dbReference>
<feature type="binding site" evidence="11">
    <location>
        <position position="91"/>
    </location>
    <ligand>
        <name>NADP(+)</name>
        <dbReference type="ChEBI" id="CHEBI:58349"/>
    </ligand>
</feature>
<dbReference type="FunFam" id="3.40.50.720:FF:000037">
    <property type="entry name" value="3-oxoacyl-[acyl-carrier-protein] reductase FabG"/>
    <property type="match status" value="1"/>
</dbReference>
<dbReference type="PRINTS" id="PR00081">
    <property type="entry name" value="GDHRDH"/>
</dbReference>
<dbReference type="InterPro" id="IPR036291">
    <property type="entry name" value="NAD(P)-bd_dom_sf"/>
</dbReference>
<dbReference type="Gene3D" id="3.40.50.720">
    <property type="entry name" value="NAD(P)-binding Rossmann-like Domain"/>
    <property type="match status" value="1"/>
</dbReference>
<dbReference type="NCBIfam" id="NF009464">
    <property type="entry name" value="PRK12824.1"/>
    <property type="match status" value="1"/>
</dbReference>
<dbReference type="EMBL" id="JACHVB010000034">
    <property type="protein sequence ID" value="MBC2594767.1"/>
    <property type="molecule type" value="Genomic_DNA"/>
</dbReference>
<dbReference type="EC" id="1.1.1.100" evidence="3 12"/>
<keyword evidence="9 12" id="KW-0275">Fatty acid biosynthesis</keyword>
<evidence type="ECO:0000256" key="1">
    <source>
        <dbReference type="ARBA" id="ARBA00005194"/>
    </source>
</evidence>
<evidence type="ECO:0000256" key="12">
    <source>
        <dbReference type="RuleBase" id="RU366074"/>
    </source>
</evidence>
<dbReference type="CDD" id="cd05333">
    <property type="entry name" value="BKR_SDR_c"/>
    <property type="match status" value="1"/>
</dbReference>
<evidence type="ECO:0000256" key="2">
    <source>
        <dbReference type="ARBA" id="ARBA00006484"/>
    </source>
</evidence>
<feature type="domain" description="Ketoreductase" evidence="13">
    <location>
        <begin position="8"/>
        <end position="187"/>
    </location>
</feature>
<name>A0A842HGT3_9BACT</name>
<organism evidence="14 15">
    <name type="scientific">Ruficoccus amylovorans</name>
    <dbReference type="NCBI Taxonomy" id="1804625"/>
    <lineage>
        <taxon>Bacteria</taxon>
        <taxon>Pseudomonadati</taxon>
        <taxon>Verrucomicrobiota</taxon>
        <taxon>Opitutia</taxon>
        <taxon>Puniceicoccales</taxon>
        <taxon>Cerasicoccaceae</taxon>
        <taxon>Ruficoccus</taxon>
    </lineage>
</organism>
<comment type="catalytic activity">
    <reaction evidence="12">
        <text>a (3R)-hydroxyacyl-[ACP] + NADP(+) = a 3-oxoacyl-[ACP] + NADPH + H(+)</text>
        <dbReference type="Rhea" id="RHEA:17397"/>
        <dbReference type="Rhea" id="RHEA-COMP:9916"/>
        <dbReference type="Rhea" id="RHEA-COMP:9945"/>
        <dbReference type="ChEBI" id="CHEBI:15378"/>
        <dbReference type="ChEBI" id="CHEBI:57783"/>
        <dbReference type="ChEBI" id="CHEBI:58349"/>
        <dbReference type="ChEBI" id="CHEBI:78776"/>
        <dbReference type="ChEBI" id="CHEBI:78827"/>
        <dbReference type="EC" id="1.1.1.100"/>
    </reaction>
</comment>
<dbReference type="Proteomes" id="UP000546464">
    <property type="component" value="Unassembled WGS sequence"/>
</dbReference>
<dbReference type="NCBIfam" id="NF005559">
    <property type="entry name" value="PRK07231.1"/>
    <property type="match status" value="1"/>
</dbReference>
<evidence type="ECO:0000256" key="8">
    <source>
        <dbReference type="ARBA" id="ARBA00023098"/>
    </source>
</evidence>
<protein>
    <recommendedName>
        <fullName evidence="3 12">3-oxoacyl-[acyl-carrier-protein] reductase</fullName>
        <ecNumber evidence="3 12">1.1.1.100</ecNumber>
    </recommendedName>
</protein>
<dbReference type="InterPro" id="IPR002347">
    <property type="entry name" value="SDR_fam"/>
</dbReference>
<dbReference type="GO" id="GO:0030497">
    <property type="term" value="P:fatty acid elongation"/>
    <property type="evidence" value="ECO:0007669"/>
    <property type="project" value="UniProtKB-ARBA"/>
</dbReference>
<comment type="function">
    <text evidence="12">Catalyzes the NADPH-dependent reduction of beta-ketoacyl-ACP substrates to beta-hydroxyacyl-ACP products, the first reductive step in the elongation cycle of fatty acid biosynthesis.</text>
</comment>
<keyword evidence="15" id="KW-1185">Reference proteome</keyword>
<dbReference type="InterPro" id="IPR050259">
    <property type="entry name" value="SDR"/>
</dbReference>
<dbReference type="AlphaFoldDB" id="A0A842HGT3"/>
<evidence type="ECO:0000256" key="11">
    <source>
        <dbReference type="PIRSR" id="PIRSR611284-2"/>
    </source>
</evidence>
<feature type="binding site" evidence="11">
    <location>
        <begin position="156"/>
        <end position="160"/>
    </location>
    <ligand>
        <name>NADP(+)</name>
        <dbReference type="ChEBI" id="CHEBI:58349"/>
    </ligand>
</feature>
<keyword evidence="4 12" id="KW-0444">Lipid biosynthesis</keyword>
<dbReference type="UniPathway" id="UPA00094"/>
<evidence type="ECO:0000256" key="10">
    <source>
        <dbReference type="PIRSR" id="PIRSR611284-1"/>
    </source>
</evidence>
<dbReference type="InterPro" id="IPR020904">
    <property type="entry name" value="Sc_DH/Rdtase_CS"/>
</dbReference>
<dbReference type="NCBIfam" id="TIGR01830">
    <property type="entry name" value="3oxo_ACP_reduc"/>
    <property type="match status" value="1"/>
</dbReference>
<comment type="pathway">
    <text evidence="1 12">Lipid metabolism; fatty acid biosynthesis.</text>
</comment>
<feature type="binding site" evidence="11">
    <location>
        <begin position="14"/>
        <end position="17"/>
    </location>
    <ligand>
        <name>NADP(+)</name>
        <dbReference type="ChEBI" id="CHEBI:58349"/>
    </ligand>
</feature>
<evidence type="ECO:0000256" key="3">
    <source>
        <dbReference type="ARBA" id="ARBA00012948"/>
    </source>
</evidence>
<dbReference type="NCBIfam" id="NF009466">
    <property type="entry name" value="PRK12826.1-2"/>
    <property type="match status" value="1"/>
</dbReference>
<dbReference type="Pfam" id="PF13561">
    <property type="entry name" value="adh_short_C2"/>
    <property type="match status" value="1"/>
</dbReference>
<proteinExistence type="inferred from homology"/>
<evidence type="ECO:0000256" key="4">
    <source>
        <dbReference type="ARBA" id="ARBA00022516"/>
    </source>
</evidence>
<dbReference type="PANTHER" id="PTHR42879:SF2">
    <property type="entry name" value="3-OXOACYL-[ACYL-CARRIER-PROTEIN] REDUCTASE FABG"/>
    <property type="match status" value="1"/>
</dbReference>
<evidence type="ECO:0000256" key="9">
    <source>
        <dbReference type="ARBA" id="ARBA00023160"/>
    </source>
</evidence>
<dbReference type="NCBIfam" id="NF004197">
    <property type="entry name" value="PRK05653.1-1"/>
    <property type="match status" value="1"/>
</dbReference>
<comment type="caution">
    <text evidence="14">The sequence shown here is derived from an EMBL/GenBank/DDBJ whole genome shotgun (WGS) entry which is preliminary data.</text>
</comment>
<dbReference type="NCBIfam" id="NF004200">
    <property type="entry name" value="PRK05653.1-5"/>
    <property type="match status" value="1"/>
</dbReference>
<dbReference type="SUPFAM" id="SSF51735">
    <property type="entry name" value="NAD(P)-binding Rossmann-fold domains"/>
    <property type="match status" value="1"/>
</dbReference>
<keyword evidence="8 12" id="KW-0443">Lipid metabolism</keyword>
<keyword evidence="7 12" id="KW-0560">Oxidoreductase</keyword>
<dbReference type="GO" id="GO:0004316">
    <property type="term" value="F:3-oxoacyl-[acyl-carrier-protein] reductase (NADPH) activity"/>
    <property type="evidence" value="ECO:0007669"/>
    <property type="project" value="UniProtKB-UniRule"/>
</dbReference>
<evidence type="ECO:0000256" key="5">
    <source>
        <dbReference type="ARBA" id="ARBA00022832"/>
    </source>
</evidence>
<dbReference type="PROSITE" id="PS00061">
    <property type="entry name" value="ADH_SHORT"/>
    <property type="match status" value="1"/>
</dbReference>
<keyword evidence="6 11" id="KW-0521">NADP</keyword>
<sequence>MKLTFDNKVAVVTGAGRGIGRSIAESLAAEGVHVVCVSRNEGSCGAAADAIKANGGKASALAVDVSDGAMVADACESLLKEHGNVDILVNNAGITRDTLMLRMSDEDWNEVVSTNLSSCFYWSKGLLRPMTKKRWGRVINISSVVGIMGNPGQVNYSAAKAGIFGLTKSMAREVASRGITVNAVAPGFISTDMTAELSEEITEAAKKLVPLKRFGQPEEIASMVTYLASGEAGYITGQTFTVDGGMAM</sequence>
<evidence type="ECO:0000313" key="14">
    <source>
        <dbReference type="EMBL" id="MBC2594767.1"/>
    </source>
</evidence>
<dbReference type="InterPro" id="IPR057326">
    <property type="entry name" value="KR_dom"/>
</dbReference>
<feature type="binding site" evidence="11">
    <location>
        <position position="189"/>
    </location>
    <ligand>
        <name>NADP(+)</name>
        <dbReference type="ChEBI" id="CHEBI:58349"/>
    </ligand>
</feature>
<evidence type="ECO:0000256" key="6">
    <source>
        <dbReference type="ARBA" id="ARBA00022857"/>
    </source>
</evidence>
<comment type="similarity">
    <text evidence="2 12">Belongs to the short-chain dehydrogenases/reductases (SDR) family.</text>
</comment>
<evidence type="ECO:0000259" key="13">
    <source>
        <dbReference type="SMART" id="SM00822"/>
    </source>
</evidence>
<dbReference type="InterPro" id="IPR011284">
    <property type="entry name" value="3oxo_ACP_reduc"/>
</dbReference>
<reference evidence="14 15" key="1">
    <citation type="submission" date="2020-07" db="EMBL/GenBank/DDBJ databases">
        <authorList>
            <person name="Feng X."/>
        </authorList>
    </citation>
    <scope>NUCLEOTIDE SEQUENCE [LARGE SCALE GENOMIC DNA]</scope>
    <source>
        <strain evidence="14 15">JCM31066</strain>
    </source>
</reference>
<dbReference type="SMART" id="SM00822">
    <property type="entry name" value="PKS_KR"/>
    <property type="match status" value="1"/>
</dbReference>
<dbReference type="RefSeq" id="WP_185675733.1">
    <property type="nucleotide sequence ID" value="NZ_JACHVB010000034.1"/>
</dbReference>
<feature type="active site" description="Proton acceptor" evidence="10">
    <location>
        <position position="156"/>
    </location>
</feature>
<evidence type="ECO:0000256" key="7">
    <source>
        <dbReference type="ARBA" id="ARBA00023002"/>
    </source>
</evidence>
<keyword evidence="5 12" id="KW-0276">Fatty acid metabolism</keyword>
<comment type="subunit">
    <text evidence="12">Homotetramer.</text>
</comment>
<gene>
    <name evidence="14" type="primary">fabG</name>
    <name evidence="14" type="ORF">H5P28_10890</name>
</gene>
<accession>A0A842HGT3</accession>
<evidence type="ECO:0000313" key="15">
    <source>
        <dbReference type="Proteomes" id="UP000546464"/>
    </source>
</evidence>
<dbReference type="PANTHER" id="PTHR42879">
    <property type="entry name" value="3-OXOACYL-(ACYL-CARRIER-PROTEIN) REDUCTASE"/>
    <property type="match status" value="1"/>
</dbReference>
<dbReference type="PRINTS" id="PR00080">
    <property type="entry name" value="SDRFAMILY"/>
</dbReference>